<reference evidence="2" key="1">
    <citation type="submission" date="2022-03" db="EMBL/GenBank/DDBJ databases">
        <authorList>
            <person name="Sayadi A."/>
        </authorList>
    </citation>
    <scope>NUCLEOTIDE SEQUENCE</scope>
</reference>
<keyword evidence="3" id="KW-1185">Reference proteome</keyword>
<gene>
    <name evidence="2" type="ORF">ACAOBT_LOCUS15603</name>
</gene>
<evidence type="ECO:0000256" key="1">
    <source>
        <dbReference type="SAM" id="MobiDB-lite"/>
    </source>
</evidence>
<dbReference type="OrthoDB" id="6782032at2759"/>
<name>A0A9P0KVG3_ACAOB</name>
<feature type="compositionally biased region" description="Polar residues" evidence="1">
    <location>
        <begin position="532"/>
        <end position="541"/>
    </location>
</feature>
<comment type="caution">
    <text evidence="2">The sequence shown here is derived from an EMBL/GenBank/DDBJ whole genome shotgun (WGS) entry which is preliminary data.</text>
</comment>
<evidence type="ECO:0000313" key="2">
    <source>
        <dbReference type="EMBL" id="CAH1983540.1"/>
    </source>
</evidence>
<feature type="compositionally biased region" description="Polar residues" evidence="1">
    <location>
        <begin position="341"/>
        <end position="353"/>
    </location>
</feature>
<evidence type="ECO:0000313" key="3">
    <source>
        <dbReference type="Proteomes" id="UP001152888"/>
    </source>
</evidence>
<sequence>MDWGDHRGGCFLYCSLQKPCEGGYCKSRSPCNTTGGAPCASPSIIGAIHTCRDVFDKLCMAADKSCSCCRAKPRECCCCCREMQQTRCHGQRSVCICDEVSEDEKSVRKNKSKSAATSVMSVRQNERDGKHVQKNRPKSTATSAMSLMQNEIVSDLAQIAVEFVKQQEHPTSETESHYYNEGLNNACIANTEAYVNENGGFEAELAPETDPISAEPEQSKAIIRRAPYKRKKGKTKCRCKNKKKAGAEKLTSLCQCPPVVIFDSPPAKRNFFDFLKCLMPRSKLSAGPSENDTPTHGKKKLLCACGEETQPFFGYAELKKKRNDDTNATNNSSKIDRKSTRGSTSADEGQVSSKKLDAYSEKNQPLVSTECDCAEEKLQKNCSLKKKDNGDKKAKTRPSERNSESTRGPTSPDEGQRSSRRLSTRSEKNQQLVLTECGCAEEDFQKNHSQFYRRLSSEGKSIKSSENKNQSDALTVKEIASSHINSSRKSSLQSSVRDGERRFPLKWHHGKEHGKDTERTNIPQKREHNRTSFKNGGSSRNYQAAIPEAPLNDASTSMKPPSMDDYFRSFESSKNNLIEHRAMAGTNTGEKNVKVTSAIVEHFIASKIYPMSGATYIHYFHDEFRRYELLFRERRLHVGQKTCPTVQTWMFRTYENNTKNITSNNEDTYAQSYDLHAIFKLFEEYKKEQSEYREKERAVLCRGLRKELSALLYDQRRKHDLGGRFLILQLSAPPPSP</sequence>
<feature type="region of interest" description="Disordered" evidence="1">
    <location>
        <begin position="108"/>
        <end position="141"/>
    </location>
</feature>
<dbReference type="EMBL" id="CAKOFQ010006940">
    <property type="protein sequence ID" value="CAH1983540.1"/>
    <property type="molecule type" value="Genomic_DNA"/>
</dbReference>
<feature type="region of interest" description="Disordered" evidence="1">
    <location>
        <begin position="316"/>
        <end position="359"/>
    </location>
</feature>
<organism evidence="2 3">
    <name type="scientific">Acanthoscelides obtectus</name>
    <name type="common">Bean weevil</name>
    <name type="synonym">Bruchus obtectus</name>
    <dbReference type="NCBI Taxonomy" id="200917"/>
    <lineage>
        <taxon>Eukaryota</taxon>
        <taxon>Metazoa</taxon>
        <taxon>Ecdysozoa</taxon>
        <taxon>Arthropoda</taxon>
        <taxon>Hexapoda</taxon>
        <taxon>Insecta</taxon>
        <taxon>Pterygota</taxon>
        <taxon>Neoptera</taxon>
        <taxon>Endopterygota</taxon>
        <taxon>Coleoptera</taxon>
        <taxon>Polyphaga</taxon>
        <taxon>Cucujiformia</taxon>
        <taxon>Chrysomeloidea</taxon>
        <taxon>Chrysomelidae</taxon>
        <taxon>Bruchinae</taxon>
        <taxon>Bruchini</taxon>
        <taxon>Acanthoscelides</taxon>
    </lineage>
</organism>
<feature type="region of interest" description="Disordered" evidence="1">
    <location>
        <begin position="385"/>
        <end position="429"/>
    </location>
</feature>
<feature type="compositionally biased region" description="Basic and acidic residues" evidence="1">
    <location>
        <begin position="513"/>
        <end position="530"/>
    </location>
</feature>
<dbReference type="Proteomes" id="UP001152888">
    <property type="component" value="Unassembled WGS sequence"/>
</dbReference>
<feature type="region of interest" description="Disordered" evidence="1">
    <location>
        <begin position="480"/>
        <end position="499"/>
    </location>
</feature>
<protein>
    <submittedName>
        <fullName evidence="2">Uncharacterized protein</fullName>
    </submittedName>
</protein>
<dbReference type="AlphaFoldDB" id="A0A9P0KVG3"/>
<feature type="compositionally biased region" description="Basic and acidic residues" evidence="1">
    <location>
        <begin position="385"/>
        <end position="404"/>
    </location>
</feature>
<proteinExistence type="predicted"/>
<feature type="compositionally biased region" description="Polar residues" evidence="1">
    <location>
        <begin position="113"/>
        <end position="123"/>
    </location>
</feature>
<accession>A0A9P0KVG3</accession>
<feature type="region of interest" description="Disordered" evidence="1">
    <location>
        <begin position="505"/>
        <end position="541"/>
    </location>
</feature>